<dbReference type="Gene3D" id="3.40.50.300">
    <property type="entry name" value="P-loop containing nucleotide triphosphate hydrolases"/>
    <property type="match status" value="1"/>
</dbReference>
<dbReference type="PROSITE" id="PS00211">
    <property type="entry name" value="ABC_TRANSPORTER_1"/>
    <property type="match status" value="1"/>
</dbReference>
<dbReference type="InterPro" id="IPR017871">
    <property type="entry name" value="ABC_transporter-like_CS"/>
</dbReference>
<evidence type="ECO:0000256" key="1">
    <source>
        <dbReference type="ARBA" id="ARBA00022448"/>
    </source>
</evidence>
<keyword evidence="6" id="KW-1185">Reference proteome</keyword>
<dbReference type="RefSeq" id="WP_145199341.1">
    <property type="nucleotide sequence ID" value="NZ_CP036434.1"/>
</dbReference>
<reference evidence="5 6" key="1">
    <citation type="submission" date="2019-02" db="EMBL/GenBank/DDBJ databases">
        <title>Deep-cultivation of Planctomycetes and their phenomic and genomic characterization uncovers novel biology.</title>
        <authorList>
            <person name="Wiegand S."/>
            <person name="Jogler M."/>
            <person name="Boedeker C."/>
            <person name="Pinto D."/>
            <person name="Vollmers J."/>
            <person name="Rivas-Marin E."/>
            <person name="Kohn T."/>
            <person name="Peeters S.H."/>
            <person name="Heuer A."/>
            <person name="Rast P."/>
            <person name="Oberbeckmann S."/>
            <person name="Bunk B."/>
            <person name="Jeske O."/>
            <person name="Meyerdierks A."/>
            <person name="Storesund J.E."/>
            <person name="Kallscheuer N."/>
            <person name="Luecker S."/>
            <person name="Lage O.M."/>
            <person name="Pohl T."/>
            <person name="Merkel B.J."/>
            <person name="Hornburger P."/>
            <person name="Mueller R.-W."/>
            <person name="Bruemmer F."/>
            <person name="Labrenz M."/>
            <person name="Spormann A.M."/>
            <person name="Op den Camp H."/>
            <person name="Overmann J."/>
            <person name="Amann R."/>
            <person name="Jetten M.S.M."/>
            <person name="Mascher T."/>
            <person name="Medema M.H."/>
            <person name="Devos D.P."/>
            <person name="Kaster A.-K."/>
            <person name="Ovreas L."/>
            <person name="Rohde M."/>
            <person name="Galperin M.Y."/>
            <person name="Jogler C."/>
        </authorList>
    </citation>
    <scope>NUCLEOTIDE SEQUENCE [LARGE SCALE GENOMIC DNA]</scope>
    <source>
        <strain evidence="5 6">Poly30</strain>
    </source>
</reference>
<protein>
    <submittedName>
        <fullName evidence="5">Methionine import ATP-binding protein MetN</fullName>
        <ecNumber evidence="5">3.6.3.-</ecNumber>
    </submittedName>
</protein>
<dbReference type="InterPro" id="IPR027417">
    <property type="entry name" value="P-loop_NTPase"/>
</dbReference>
<dbReference type="Proteomes" id="UP000320390">
    <property type="component" value="Chromosome"/>
</dbReference>
<dbReference type="OrthoDB" id="9772862at2"/>
<dbReference type="EC" id="3.6.3.-" evidence="5"/>
<name>A0A518EUM9_9BACT</name>
<dbReference type="AlphaFoldDB" id="A0A518EUM9"/>
<evidence type="ECO:0000256" key="3">
    <source>
        <dbReference type="ARBA" id="ARBA00022840"/>
    </source>
</evidence>
<dbReference type="InterPro" id="IPR003593">
    <property type="entry name" value="AAA+_ATPase"/>
</dbReference>
<evidence type="ECO:0000256" key="2">
    <source>
        <dbReference type="ARBA" id="ARBA00022741"/>
    </source>
</evidence>
<dbReference type="InterPro" id="IPR003439">
    <property type="entry name" value="ABC_transporter-like_ATP-bd"/>
</dbReference>
<keyword evidence="2" id="KW-0547">Nucleotide-binding</keyword>
<dbReference type="PROSITE" id="PS50893">
    <property type="entry name" value="ABC_TRANSPORTER_2"/>
    <property type="match status" value="1"/>
</dbReference>
<dbReference type="EMBL" id="CP036434">
    <property type="protein sequence ID" value="QDV07800.1"/>
    <property type="molecule type" value="Genomic_DNA"/>
</dbReference>
<evidence type="ECO:0000313" key="5">
    <source>
        <dbReference type="EMBL" id="QDV07800.1"/>
    </source>
</evidence>
<dbReference type="Pfam" id="PF00005">
    <property type="entry name" value="ABC_tran"/>
    <property type="match status" value="1"/>
</dbReference>
<dbReference type="GO" id="GO:0016887">
    <property type="term" value="F:ATP hydrolysis activity"/>
    <property type="evidence" value="ECO:0007669"/>
    <property type="project" value="InterPro"/>
</dbReference>
<keyword evidence="3 5" id="KW-0067">ATP-binding</keyword>
<accession>A0A518EUM9</accession>
<keyword evidence="1" id="KW-0813">Transport</keyword>
<sequence length="255" mass="28260">MTDLKSSSEDIIIRFKDVYKSFGRHDILKGISFEVPRGQVLGLMGGSGTGKSVTLRHVIGLLKPDSGRVEVEGRNVPDLTKHELADLRKRMGYVFQEGALINWLTVAENLALPLQENTKLSKSEIDDLIAEKLKMVHIPDAGEKLPSEISGGMKKRVGLARALITDPDIILYDEPNAGLDPQIARSINELMREIADQHHATALVVEHRLECIETVCDEVVFLYGGKALVHEKTADFLRPTHPQLIEFLGPEARNA</sequence>
<dbReference type="PANTHER" id="PTHR43023:SF3">
    <property type="entry name" value="PROTEIN TRIGALACTOSYLDIACYLGLYCEROL 3, CHLOROPLASTIC"/>
    <property type="match status" value="1"/>
</dbReference>
<feature type="domain" description="ABC transporter" evidence="4">
    <location>
        <begin position="13"/>
        <end position="249"/>
    </location>
</feature>
<evidence type="ECO:0000259" key="4">
    <source>
        <dbReference type="PROSITE" id="PS50893"/>
    </source>
</evidence>
<gene>
    <name evidence="5" type="primary">metN</name>
    <name evidence="5" type="ORF">Poly30_33330</name>
</gene>
<dbReference type="SUPFAM" id="SSF52540">
    <property type="entry name" value="P-loop containing nucleoside triphosphate hydrolases"/>
    <property type="match status" value="1"/>
</dbReference>
<dbReference type="PANTHER" id="PTHR43023">
    <property type="entry name" value="PROTEIN TRIGALACTOSYLDIACYLGLYCEROL 3, CHLOROPLASTIC"/>
    <property type="match status" value="1"/>
</dbReference>
<dbReference type="GO" id="GO:0005524">
    <property type="term" value="F:ATP binding"/>
    <property type="evidence" value="ECO:0007669"/>
    <property type="project" value="UniProtKB-KW"/>
</dbReference>
<proteinExistence type="predicted"/>
<keyword evidence="5" id="KW-0378">Hydrolase</keyword>
<evidence type="ECO:0000313" key="6">
    <source>
        <dbReference type="Proteomes" id="UP000320390"/>
    </source>
</evidence>
<dbReference type="SMART" id="SM00382">
    <property type="entry name" value="AAA"/>
    <property type="match status" value="1"/>
</dbReference>
<organism evidence="5 6">
    <name type="scientific">Saltatorellus ferox</name>
    <dbReference type="NCBI Taxonomy" id="2528018"/>
    <lineage>
        <taxon>Bacteria</taxon>
        <taxon>Pseudomonadati</taxon>
        <taxon>Planctomycetota</taxon>
        <taxon>Planctomycetia</taxon>
        <taxon>Planctomycetia incertae sedis</taxon>
        <taxon>Saltatorellus</taxon>
    </lineage>
</organism>